<dbReference type="Pfam" id="PF00563">
    <property type="entry name" value="EAL"/>
    <property type="match status" value="1"/>
</dbReference>
<reference evidence="9 10" key="1">
    <citation type="submission" date="2009-02" db="EMBL/GenBank/DDBJ databases">
        <title>The Genome Sequence of Oxalobacter formigenes OXCC13.</title>
        <authorList>
            <consortium name="The Broad Institute Genome Sequencing Platform"/>
            <person name="Ward D."/>
            <person name="Young S.K."/>
            <person name="Kodira C.D."/>
            <person name="Zeng Q."/>
            <person name="Koehrsen M."/>
            <person name="Alvarado L."/>
            <person name="Berlin A."/>
            <person name="Borenstein D."/>
            <person name="Chen Z."/>
            <person name="Engels R."/>
            <person name="Freedman E."/>
            <person name="Gellesch M."/>
            <person name="Goldberg J."/>
            <person name="Griggs A."/>
            <person name="Gujja S."/>
            <person name="Heiman D."/>
            <person name="Hepburn T."/>
            <person name="Howarth C."/>
            <person name="Jen D."/>
            <person name="Larson L."/>
            <person name="Lewis B."/>
            <person name="Mehta T."/>
            <person name="Park D."/>
            <person name="Pearson M."/>
            <person name="Roberts A."/>
            <person name="Saif S."/>
            <person name="Shea T."/>
            <person name="Shenoy N."/>
            <person name="Sisk P."/>
            <person name="Stolte C."/>
            <person name="Sykes S."/>
            <person name="Walk T."/>
            <person name="White J."/>
            <person name="Yandava C."/>
            <person name="Allison M.J."/>
            <person name="Lander E."/>
            <person name="Nusbaum C."/>
            <person name="Galagan J."/>
            <person name="Birren B."/>
        </authorList>
    </citation>
    <scope>NUCLEOTIDE SEQUENCE [LARGE SCALE GENOMIC DNA]</scope>
    <source>
        <strain evidence="9 10">OXCC13</strain>
    </source>
</reference>
<dbReference type="InterPro" id="IPR035919">
    <property type="entry name" value="EAL_sf"/>
</dbReference>
<name>C3XAA6_OXAFO</name>
<dbReference type="SUPFAM" id="SSF141868">
    <property type="entry name" value="EAL domain-like"/>
    <property type="match status" value="1"/>
</dbReference>
<evidence type="ECO:0000256" key="4">
    <source>
        <dbReference type="ARBA" id="ARBA00022989"/>
    </source>
</evidence>
<dbReference type="SMART" id="SM00052">
    <property type="entry name" value="EAL"/>
    <property type="match status" value="1"/>
</dbReference>
<dbReference type="NCBIfam" id="TIGR00254">
    <property type="entry name" value="GGDEF"/>
    <property type="match status" value="1"/>
</dbReference>
<dbReference type="GO" id="GO:0005886">
    <property type="term" value="C:plasma membrane"/>
    <property type="evidence" value="ECO:0007669"/>
    <property type="project" value="UniProtKB-SubCell"/>
</dbReference>
<dbReference type="PANTHER" id="PTHR33121:SF71">
    <property type="entry name" value="OXYGEN SENSOR PROTEIN DOSP"/>
    <property type="match status" value="1"/>
</dbReference>
<dbReference type="InterPro" id="IPR043128">
    <property type="entry name" value="Rev_trsase/Diguanyl_cyclase"/>
</dbReference>
<dbReference type="STRING" id="847.BRW83_0976"/>
<dbReference type="CDD" id="cd18773">
    <property type="entry name" value="PDC1_HK_sensor"/>
    <property type="match status" value="1"/>
</dbReference>
<feature type="domain" description="EAL" evidence="7">
    <location>
        <begin position="488"/>
        <end position="741"/>
    </location>
</feature>
<dbReference type="InterPro" id="IPR029787">
    <property type="entry name" value="Nucleotide_cyclase"/>
</dbReference>
<keyword evidence="2" id="KW-1003">Cell membrane</keyword>
<dbReference type="Proteomes" id="UP000005089">
    <property type="component" value="Unassembled WGS sequence"/>
</dbReference>
<dbReference type="eggNOG" id="COG2199">
    <property type="taxonomic scope" value="Bacteria"/>
</dbReference>
<evidence type="ECO:0000256" key="2">
    <source>
        <dbReference type="ARBA" id="ARBA00022475"/>
    </source>
</evidence>
<dbReference type="InterPro" id="IPR033479">
    <property type="entry name" value="dCache_1"/>
</dbReference>
<accession>C3XAA6</accession>
<evidence type="ECO:0000256" key="5">
    <source>
        <dbReference type="ARBA" id="ARBA00023136"/>
    </source>
</evidence>
<feature type="transmembrane region" description="Helical" evidence="6">
    <location>
        <begin position="286"/>
        <end position="305"/>
    </location>
</feature>
<dbReference type="CDD" id="cd01949">
    <property type="entry name" value="GGDEF"/>
    <property type="match status" value="1"/>
</dbReference>
<comment type="subcellular location">
    <subcellularLocation>
        <location evidence="1">Cell membrane</location>
        <topology evidence="1">Multi-pass membrane protein</topology>
    </subcellularLocation>
</comment>
<proteinExistence type="predicted"/>
<feature type="domain" description="GGDEF" evidence="8">
    <location>
        <begin position="346"/>
        <end position="479"/>
    </location>
</feature>
<keyword evidence="5 6" id="KW-0472">Membrane</keyword>
<keyword evidence="10" id="KW-1185">Reference proteome</keyword>
<dbReference type="SUPFAM" id="SSF55073">
    <property type="entry name" value="Nucleotide cyclase"/>
    <property type="match status" value="1"/>
</dbReference>
<evidence type="ECO:0000259" key="8">
    <source>
        <dbReference type="PROSITE" id="PS50887"/>
    </source>
</evidence>
<dbReference type="PROSITE" id="PS50883">
    <property type="entry name" value="EAL"/>
    <property type="match status" value="1"/>
</dbReference>
<dbReference type="InterPro" id="IPR050706">
    <property type="entry name" value="Cyclic-di-GMP_PDE-like"/>
</dbReference>
<sequence length="759" mass="86116">MKEKITRQLALAIVLLATVLISVSAYFIYSTKDDIKQQNKQYLSEIAVQNAEVIKNTVRMELDKIEAIANIIGSREKFDVDYALAVLKAESKRHSFKRLAYVPSDGNAVTTDDVSFNVLGRSYYKKALAGESNVSDRLTDKIGGNFINVYAVPLYHKGHIYGVIIATKDTNVLSELLKHNSFDGEGFSYIITKDGSPVVNTVHKNSLSSFDNLFDSMRKNHVDENLIAELKRNMALNKGGIFENDMSDVPKVLAYSSVGINDWFVISVVPKQVIAQNADRLINRNVTSAVITVIVMGALIFFIVVQNYKNRRKLEQLAYVDSITGGNNFNKFKLLAAEMIARNKGKNLYMIRIDIDNFKLLNDMYGFREGDEILVGINQLLSRMDSGRDLHARLSDDNFIWLVNCLTEEEAVSKIRQFNDAFQGTMSQDQKGYKLGFTFGAYKIHPKNMDVDKIIDRAAMAHQSAKLLHADPKVVFYDEKIRNDAIRIKTIENMMYDALANREFVVYLQPKYNVSTSTIEGAEALVRWVRDGKVIPPSEFISIFERNGFIVNMDMYVLEEVCRLQRKWLDMGLNPVPISINQSKSLVYSKDYVDKLYGVITRYDLPARLIEVELLETIIHDNVTELISIIRQLRRIGLLICIDDFGSGYSSLNMLKDFDVDVLKIDREFLNNAEISERAKYVLAQIITLAKGLKMIVVTEGVETEKQAGLLKELECDTAQGFFYARPMPCEQFEKLLSVPGGTRTFESSREDQLNHELT</sequence>
<organism evidence="9 10">
    <name type="scientific">Oxalobacter formigenes OXCC13</name>
    <dbReference type="NCBI Taxonomy" id="556269"/>
    <lineage>
        <taxon>Bacteria</taxon>
        <taxon>Pseudomonadati</taxon>
        <taxon>Pseudomonadota</taxon>
        <taxon>Betaproteobacteria</taxon>
        <taxon>Burkholderiales</taxon>
        <taxon>Oxalobacteraceae</taxon>
        <taxon>Oxalobacter</taxon>
    </lineage>
</organism>
<dbReference type="Gene3D" id="3.20.20.450">
    <property type="entry name" value="EAL domain"/>
    <property type="match status" value="1"/>
</dbReference>
<dbReference type="eggNOG" id="COG2200">
    <property type="taxonomic scope" value="Bacteria"/>
</dbReference>
<keyword evidence="3 6" id="KW-0812">Transmembrane</keyword>
<dbReference type="SMART" id="SM00267">
    <property type="entry name" value="GGDEF"/>
    <property type="match status" value="1"/>
</dbReference>
<dbReference type="AlphaFoldDB" id="C3XAA6"/>
<dbReference type="Pfam" id="PF02743">
    <property type="entry name" value="dCache_1"/>
    <property type="match status" value="1"/>
</dbReference>
<evidence type="ECO:0000259" key="7">
    <source>
        <dbReference type="PROSITE" id="PS50883"/>
    </source>
</evidence>
<dbReference type="Pfam" id="PF00990">
    <property type="entry name" value="GGDEF"/>
    <property type="match status" value="1"/>
</dbReference>
<evidence type="ECO:0000256" key="3">
    <source>
        <dbReference type="ARBA" id="ARBA00022692"/>
    </source>
</evidence>
<dbReference type="InterPro" id="IPR001633">
    <property type="entry name" value="EAL_dom"/>
</dbReference>
<dbReference type="PANTHER" id="PTHR33121">
    <property type="entry name" value="CYCLIC DI-GMP PHOSPHODIESTERASE PDEF"/>
    <property type="match status" value="1"/>
</dbReference>
<evidence type="ECO:0000313" key="10">
    <source>
        <dbReference type="Proteomes" id="UP000005089"/>
    </source>
</evidence>
<gene>
    <name evidence="9" type="ORF">OFBG_01160</name>
</gene>
<protein>
    <submittedName>
        <fullName evidence="9">Diguanylate cyclase (GGDEF) domain protein</fullName>
    </submittedName>
</protein>
<dbReference type="EMBL" id="GG658170">
    <property type="protein sequence ID" value="EEO30132.1"/>
    <property type="molecule type" value="Genomic_DNA"/>
</dbReference>
<dbReference type="HOGENOM" id="CLU_000445_70_44_4"/>
<keyword evidence="4 6" id="KW-1133">Transmembrane helix</keyword>
<evidence type="ECO:0000256" key="6">
    <source>
        <dbReference type="SAM" id="Phobius"/>
    </source>
</evidence>
<evidence type="ECO:0000256" key="1">
    <source>
        <dbReference type="ARBA" id="ARBA00004651"/>
    </source>
</evidence>
<dbReference type="InterPro" id="IPR000160">
    <property type="entry name" value="GGDEF_dom"/>
</dbReference>
<dbReference type="CDD" id="cd01948">
    <property type="entry name" value="EAL"/>
    <property type="match status" value="1"/>
</dbReference>
<evidence type="ECO:0000313" key="9">
    <source>
        <dbReference type="EMBL" id="EEO30132.1"/>
    </source>
</evidence>
<dbReference type="Gene3D" id="3.30.70.270">
    <property type="match status" value="1"/>
</dbReference>
<dbReference type="Gene3D" id="3.30.450.20">
    <property type="entry name" value="PAS domain"/>
    <property type="match status" value="1"/>
</dbReference>
<dbReference type="PROSITE" id="PS50887">
    <property type="entry name" value="GGDEF"/>
    <property type="match status" value="1"/>
</dbReference>
<dbReference type="CDD" id="cd12912">
    <property type="entry name" value="PDC2_MCP_like"/>
    <property type="match status" value="1"/>
</dbReference>
<dbReference type="GO" id="GO:0071111">
    <property type="term" value="F:cyclic-guanylate-specific phosphodiesterase activity"/>
    <property type="evidence" value="ECO:0007669"/>
    <property type="project" value="InterPro"/>
</dbReference>